<evidence type="ECO:0000313" key="3">
    <source>
        <dbReference type="Proteomes" id="UP000636960"/>
    </source>
</evidence>
<organism evidence="2 3">
    <name type="scientific">Paractinoplanes rishiriensis</name>
    <dbReference type="NCBI Taxonomy" id="1050105"/>
    <lineage>
        <taxon>Bacteria</taxon>
        <taxon>Bacillati</taxon>
        <taxon>Actinomycetota</taxon>
        <taxon>Actinomycetes</taxon>
        <taxon>Micromonosporales</taxon>
        <taxon>Micromonosporaceae</taxon>
        <taxon>Paractinoplanes</taxon>
    </lineage>
</organism>
<protein>
    <recommendedName>
        <fullName evidence="4">Transposase</fullName>
    </recommendedName>
</protein>
<dbReference type="Proteomes" id="UP000636960">
    <property type="component" value="Unassembled WGS sequence"/>
</dbReference>
<proteinExistence type="predicted"/>
<evidence type="ECO:0008006" key="4">
    <source>
        <dbReference type="Google" id="ProtNLM"/>
    </source>
</evidence>
<keyword evidence="3" id="KW-1185">Reference proteome</keyword>
<dbReference type="AlphaFoldDB" id="A0A919MWD7"/>
<name>A0A919MWD7_9ACTN</name>
<accession>A0A919MWD7</accession>
<gene>
    <name evidence="2" type="ORF">Ari01nite_98460</name>
</gene>
<dbReference type="RefSeq" id="WP_239163701.1">
    <property type="nucleotide sequence ID" value="NZ_BOMV01000134.1"/>
</dbReference>
<sequence length="97" mass="10348">MAVVQLRHDTAGRAYFRRKLAAGKTPMEAMRALKRRLSVVYKQMVADAERLQTGPGGHAGATLQSSAADPIPIAGTSEKSLPGPAEPQPRTPLKINS</sequence>
<evidence type="ECO:0000313" key="2">
    <source>
        <dbReference type="EMBL" id="GIF02382.1"/>
    </source>
</evidence>
<reference evidence="2" key="1">
    <citation type="submission" date="2021-01" db="EMBL/GenBank/DDBJ databases">
        <title>Whole genome shotgun sequence of Actinoplanes rishiriensis NBRC 108556.</title>
        <authorList>
            <person name="Komaki H."/>
            <person name="Tamura T."/>
        </authorList>
    </citation>
    <scope>NUCLEOTIDE SEQUENCE</scope>
    <source>
        <strain evidence="2">NBRC 108556</strain>
    </source>
</reference>
<evidence type="ECO:0000256" key="1">
    <source>
        <dbReference type="SAM" id="MobiDB-lite"/>
    </source>
</evidence>
<comment type="caution">
    <text evidence="2">The sequence shown here is derived from an EMBL/GenBank/DDBJ whole genome shotgun (WGS) entry which is preliminary data.</text>
</comment>
<feature type="region of interest" description="Disordered" evidence="1">
    <location>
        <begin position="50"/>
        <end position="97"/>
    </location>
</feature>
<dbReference type="EMBL" id="BOMV01000134">
    <property type="protein sequence ID" value="GIF02382.1"/>
    <property type="molecule type" value="Genomic_DNA"/>
</dbReference>